<evidence type="ECO:0000256" key="1">
    <source>
        <dbReference type="SAM" id="MobiDB-lite"/>
    </source>
</evidence>
<sequence length="20" mass="2431">MQQRQDPNQHGRSSEEIYRA</sequence>
<dbReference type="AlphaFoldDB" id="A0A392UDW2"/>
<feature type="region of interest" description="Disordered" evidence="1">
    <location>
        <begin position="1"/>
        <end position="20"/>
    </location>
</feature>
<feature type="non-terminal residue" evidence="2">
    <location>
        <position position="20"/>
    </location>
</feature>
<dbReference type="Proteomes" id="UP000265520">
    <property type="component" value="Unassembled WGS sequence"/>
</dbReference>
<organism evidence="2 3">
    <name type="scientific">Trifolium medium</name>
    <dbReference type="NCBI Taxonomy" id="97028"/>
    <lineage>
        <taxon>Eukaryota</taxon>
        <taxon>Viridiplantae</taxon>
        <taxon>Streptophyta</taxon>
        <taxon>Embryophyta</taxon>
        <taxon>Tracheophyta</taxon>
        <taxon>Spermatophyta</taxon>
        <taxon>Magnoliopsida</taxon>
        <taxon>eudicotyledons</taxon>
        <taxon>Gunneridae</taxon>
        <taxon>Pentapetalae</taxon>
        <taxon>rosids</taxon>
        <taxon>fabids</taxon>
        <taxon>Fabales</taxon>
        <taxon>Fabaceae</taxon>
        <taxon>Papilionoideae</taxon>
        <taxon>50 kb inversion clade</taxon>
        <taxon>NPAAA clade</taxon>
        <taxon>Hologalegina</taxon>
        <taxon>IRL clade</taxon>
        <taxon>Trifolieae</taxon>
        <taxon>Trifolium</taxon>
    </lineage>
</organism>
<reference evidence="2 3" key="1">
    <citation type="journal article" date="2018" name="Front. Plant Sci.">
        <title>Red Clover (Trifolium pratense) and Zigzag Clover (T. medium) - A Picture of Genomic Similarities and Differences.</title>
        <authorList>
            <person name="Dluhosova J."/>
            <person name="Istvanek J."/>
            <person name="Nedelnik J."/>
            <person name="Repkova J."/>
        </authorList>
    </citation>
    <scope>NUCLEOTIDE SEQUENCE [LARGE SCALE GENOMIC DNA]</scope>
    <source>
        <strain evidence="3">cv. 10/8</strain>
        <tissue evidence="2">Leaf</tissue>
    </source>
</reference>
<name>A0A392UDW2_9FABA</name>
<accession>A0A392UDW2</accession>
<evidence type="ECO:0000313" key="2">
    <source>
        <dbReference type="EMBL" id="MCI71228.1"/>
    </source>
</evidence>
<evidence type="ECO:0000313" key="3">
    <source>
        <dbReference type="Proteomes" id="UP000265520"/>
    </source>
</evidence>
<protein>
    <submittedName>
        <fullName evidence="2">Uncharacterized protein</fullName>
    </submittedName>
</protein>
<dbReference type="EMBL" id="LXQA010792157">
    <property type="protein sequence ID" value="MCI71228.1"/>
    <property type="molecule type" value="Genomic_DNA"/>
</dbReference>
<proteinExistence type="predicted"/>
<comment type="caution">
    <text evidence="2">The sequence shown here is derived from an EMBL/GenBank/DDBJ whole genome shotgun (WGS) entry which is preliminary data.</text>
</comment>
<feature type="compositionally biased region" description="Basic and acidic residues" evidence="1">
    <location>
        <begin position="7"/>
        <end position="20"/>
    </location>
</feature>
<keyword evidence="3" id="KW-1185">Reference proteome</keyword>